<keyword evidence="1" id="KW-1133">Transmembrane helix</keyword>
<evidence type="ECO:0000256" key="1">
    <source>
        <dbReference type="SAM" id="Phobius"/>
    </source>
</evidence>
<gene>
    <name evidence="2" type="ORF">SAMN05446037_100316</name>
</gene>
<reference evidence="2 3" key="1">
    <citation type="submission" date="2017-06" db="EMBL/GenBank/DDBJ databases">
        <authorList>
            <person name="Kim H.J."/>
            <person name="Triplett B.A."/>
        </authorList>
    </citation>
    <scope>NUCLEOTIDE SEQUENCE [LARGE SCALE GENOMIC DNA]</scope>
    <source>
        <strain evidence="2 3">SCA</strain>
    </source>
</reference>
<dbReference type="Proteomes" id="UP000198304">
    <property type="component" value="Unassembled WGS sequence"/>
</dbReference>
<organism evidence="2 3">
    <name type="scientific">Anaerovirgula multivorans</name>
    <dbReference type="NCBI Taxonomy" id="312168"/>
    <lineage>
        <taxon>Bacteria</taxon>
        <taxon>Bacillati</taxon>
        <taxon>Bacillota</taxon>
        <taxon>Clostridia</taxon>
        <taxon>Peptostreptococcales</taxon>
        <taxon>Natronincolaceae</taxon>
        <taxon>Anaerovirgula</taxon>
    </lineage>
</organism>
<sequence>MLFNFFLHLINLIIKALGGVLSLVVSILPDSPFSAISSMGIDLSVINWIVPVGQILAILQAWLVAIAIYYGYMVVMRWIKII</sequence>
<protein>
    <submittedName>
        <fullName evidence="2">Uncharacterized protein</fullName>
    </submittedName>
</protein>
<evidence type="ECO:0000313" key="3">
    <source>
        <dbReference type="Proteomes" id="UP000198304"/>
    </source>
</evidence>
<keyword evidence="1" id="KW-0472">Membrane</keyword>
<dbReference type="OrthoDB" id="2074478at2"/>
<feature type="transmembrane region" description="Helical" evidence="1">
    <location>
        <begin position="48"/>
        <end position="72"/>
    </location>
</feature>
<dbReference type="RefSeq" id="WP_089281532.1">
    <property type="nucleotide sequence ID" value="NZ_FZOJ01000003.1"/>
</dbReference>
<evidence type="ECO:0000313" key="2">
    <source>
        <dbReference type="EMBL" id="SNS03080.1"/>
    </source>
</evidence>
<dbReference type="EMBL" id="FZOJ01000003">
    <property type="protein sequence ID" value="SNS03080.1"/>
    <property type="molecule type" value="Genomic_DNA"/>
</dbReference>
<feature type="transmembrane region" description="Helical" evidence="1">
    <location>
        <begin position="7"/>
        <end position="28"/>
    </location>
</feature>
<proteinExistence type="predicted"/>
<accession>A0A239B5D1</accession>
<keyword evidence="1" id="KW-0812">Transmembrane</keyword>
<dbReference type="AlphaFoldDB" id="A0A239B5D1"/>
<keyword evidence="3" id="KW-1185">Reference proteome</keyword>
<name>A0A239B5D1_9FIRM</name>